<keyword evidence="2" id="KW-1133">Transmembrane helix</keyword>
<comment type="caution">
    <text evidence="3">The sequence shown here is derived from an EMBL/GenBank/DDBJ whole genome shotgun (WGS) entry which is preliminary data.</text>
</comment>
<evidence type="ECO:0000256" key="1">
    <source>
        <dbReference type="SAM" id="MobiDB-lite"/>
    </source>
</evidence>
<dbReference type="EMBL" id="JAGTTM010000001">
    <property type="protein sequence ID" value="MCC2028133.1"/>
    <property type="molecule type" value="Genomic_DNA"/>
</dbReference>
<dbReference type="AlphaFoldDB" id="A0A9X1LM14"/>
<accession>A0A9X1LM14</accession>
<protein>
    <submittedName>
        <fullName evidence="3">DUF4190 domain-containing protein</fullName>
    </submittedName>
</protein>
<feature type="compositionally biased region" description="Basic and acidic residues" evidence="1">
    <location>
        <begin position="1"/>
        <end position="14"/>
    </location>
</feature>
<proteinExistence type="predicted"/>
<gene>
    <name evidence="3" type="ORF">KEC56_01090</name>
</gene>
<keyword evidence="4" id="KW-1185">Reference proteome</keyword>
<keyword evidence="2" id="KW-0472">Membrane</keyword>
<evidence type="ECO:0000313" key="3">
    <source>
        <dbReference type="EMBL" id="MCC2028133.1"/>
    </source>
</evidence>
<feature type="transmembrane region" description="Helical" evidence="2">
    <location>
        <begin position="116"/>
        <end position="140"/>
    </location>
</feature>
<evidence type="ECO:0000313" key="4">
    <source>
        <dbReference type="Proteomes" id="UP001139289"/>
    </source>
</evidence>
<organism evidence="3 4">
    <name type="scientific">Microbacterium tenebrionis</name>
    <dbReference type="NCBI Taxonomy" id="2830665"/>
    <lineage>
        <taxon>Bacteria</taxon>
        <taxon>Bacillati</taxon>
        <taxon>Actinomycetota</taxon>
        <taxon>Actinomycetes</taxon>
        <taxon>Micrococcales</taxon>
        <taxon>Microbacteriaceae</taxon>
        <taxon>Microbacterium</taxon>
    </lineage>
</organism>
<reference evidence="3" key="1">
    <citation type="submission" date="2021-04" db="EMBL/GenBank/DDBJ databases">
        <title>Microbacterium tenobrionis sp. nov. and Microbacterium allomyrinae sp. nov., isolated from larvae of Tenobrio molitor and Allomyrina dichotoma, respectively.</title>
        <authorList>
            <person name="Lee S.D."/>
        </authorList>
    </citation>
    <scope>NUCLEOTIDE SEQUENCE</scope>
    <source>
        <strain evidence="3">YMB-B2</strain>
    </source>
</reference>
<dbReference type="RefSeq" id="WP_227529466.1">
    <property type="nucleotide sequence ID" value="NZ_JAGTTM010000001.1"/>
</dbReference>
<keyword evidence="2" id="KW-0812">Transmembrane</keyword>
<sequence length="145" mass="14696">MSDERMNSDPEKYGTPDYPDPIAPVAYPGATGPANMAGAPGSMHEQYPGYTGPSPYPPAPITASNGPGGMAIAALIVGIAAFVLGWVPFAGLILGVGGVVLGILALRGQRGKGFGVAGLVLSGLAVLIGLMMLFLIFMWLPLAVS</sequence>
<name>A0A9X1LM14_9MICO</name>
<feature type="region of interest" description="Disordered" evidence="1">
    <location>
        <begin position="1"/>
        <end position="26"/>
    </location>
</feature>
<feature type="transmembrane region" description="Helical" evidence="2">
    <location>
        <begin position="71"/>
        <end position="104"/>
    </location>
</feature>
<dbReference type="Proteomes" id="UP001139289">
    <property type="component" value="Unassembled WGS sequence"/>
</dbReference>
<evidence type="ECO:0000256" key="2">
    <source>
        <dbReference type="SAM" id="Phobius"/>
    </source>
</evidence>